<sequence length="91" mass="10226">MLGVSFLNLDVVLATDDEKIAECCRGFGDESCSEAVQNLKKKCDIAVQSGKVNPQFPYMLHQVIQSYNCKFLKLYPELSRHPLNSKRISSS</sequence>
<dbReference type="Proteomes" id="UP001057402">
    <property type="component" value="Chromosome 10"/>
</dbReference>
<reference evidence="2" key="1">
    <citation type="journal article" date="2023" name="Front. Plant Sci.">
        <title>Chromosomal-level genome assembly of Melastoma candidum provides insights into trichome evolution.</title>
        <authorList>
            <person name="Zhong Y."/>
            <person name="Wu W."/>
            <person name="Sun C."/>
            <person name="Zou P."/>
            <person name="Liu Y."/>
            <person name="Dai S."/>
            <person name="Zhou R."/>
        </authorList>
    </citation>
    <scope>NUCLEOTIDE SEQUENCE [LARGE SCALE GENOMIC DNA]</scope>
</reference>
<evidence type="ECO:0000313" key="2">
    <source>
        <dbReference type="Proteomes" id="UP001057402"/>
    </source>
</evidence>
<proteinExistence type="predicted"/>
<evidence type="ECO:0000313" key="1">
    <source>
        <dbReference type="EMBL" id="KAI4321874.1"/>
    </source>
</evidence>
<protein>
    <submittedName>
        <fullName evidence="1">Uncharacterized protein</fullName>
    </submittedName>
</protein>
<accession>A0ACB9MEB6</accession>
<organism evidence="1 2">
    <name type="scientific">Melastoma candidum</name>
    <dbReference type="NCBI Taxonomy" id="119954"/>
    <lineage>
        <taxon>Eukaryota</taxon>
        <taxon>Viridiplantae</taxon>
        <taxon>Streptophyta</taxon>
        <taxon>Embryophyta</taxon>
        <taxon>Tracheophyta</taxon>
        <taxon>Spermatophyta</taxon>
        <taxon>Magnoliopsida</taxon>
        <taxon>eudicotyledons</taxon>
        <taxon>Gunneridae</taxon>
        <taxon>Pentapetalae</taxon>
        <taxon>rosids</taxon>
        <taxon>malvids</taxon>
        <taxon>Myrtales</taxon>
        <taxon>Melastomataceae</taxon>
        <taxon>Melastomatoideae</taxon>
        <taxon>Melastomateae</taxon>
        <taxon>Melastoma</taxon>
    </lineage>
</organism>
<name>A0ACB9MEB6_9MYRT</name>
<gene>
    <name evidence="1" type="ORF">MLD38_035205</name>
</gene>
<comment type="caution">
    <text evidence="1">The sequence shown here is derived from an EMBL/GenBank/DDBJ whole genome shotgun (WGS) entry which is preliminary data.</text>
</comment>
<dbReference type="EMBL" id="CM042889">
    <property type="protein sequence ID" value="KAI4321874.1"/>
    <property type="molecule type" value="Genomic_DNA"/>
</dbReference>
<keyword evidence="2" id="KW-1185">Reference proteome</keyword>